<dbReference type="InterPro" id="IPR001138">
    <property type="entry name" value="Zn2Cys6_DnaBD"/>
</dbReference>
<dbReference type="Pfam" id="PF00172">
    <property type="entry name" value="Zn_clus"/>
    <property type="match status" value="1"/>
</dbReference>
<dbReference type="Proteomes" id="UP001055115">
    <property type="component" value="Unassembled WGS sequence"/>
</dbReference>
<dbReference type="RefSeq" id="XP_049131297.1">
    <property type="nucleotide sequence ID" value="XM_049275340.1"/>
</dbReference>
<evidence type="ECO:0000313" key="4">
    <source>
        <dbReference type="EMBL" id="GKT48947.1"/>
    </source>
</evidence>
<dbReference type="SUPFAM" id="SSF57701">
    <property type="entry name" value="Zn2/Cys6 DNA-binding domain"/>
    <property type="match status" value="1"/>
</dbReference>
<feature type="domain" description="Zn(2)-C6 fungal-type" evidence="3">
    <location>
        <begin position="34"/>
        <end position="64"/>
    </location>
</feature>
<feature type="region of interest" description="Disordered" evidence="2">
    <location>
        <begin position="125"/>
        <end position="175"/>
    </location>
</feature>
<reference evidence="4 5" key="1">
    <citation type="submission" date="2022-03" db="EMBL/GenBank/DDBJ databases">
        <title>Genome data of Colletotrichum spp.</title>
        <authorList>
            <person name="Utami Y.D."/>
            <person name="Hiruma K."/>
        </authorList>
    </citation>
    <scope>NUCLEOTIDE SEQUENCE [LARGE SCALE GENOMIC DNA]</scope>
    <source>
        <strain evidence="4 5">MAFF 239500</strain>
    </source>
</reference>
<dbReference type="GO" id="GO:0000981">
    <property type="term" value="F:DNA-binding transcription factor activity, RNA polymerase II-specific"/>
    <property type="evidence" value="ECO:0007669"/>
    <property type="project" value="InterPro"/>
</dbReference>
<proteinExistence type="predicted"/>
<keyword evidence="5" id="KW-1185">Reference proteome</keyword>
<accession>A0AA37UQL2</accession>
<name>A0AA37UQL2_9PEZI</name>
<dbReference type="GeneID" id="73329930"/>
<dbReference type="Gene3D" id="4.10.240.10">
    <property type="entry name" value="Zn(2)-C6 fungal-type DNA-binding domain"/>
    <property type="match status" value="1"/>
</dbReference>
<evidence type="ECO:0000256" key="2">
    <source>
        <dbReference type="SAM" id="MobiDB-lite"/>
    </source>
</evidence>
<dbReference type="GO" id="GO:0008270">
    <property type="term" value="F:zinc ion binding"/>
    <property type="evidence" value="ECO:0007669"/>
    <property type="project" value="InterPro"/>
</dbReference>
<keyword evidence="1" id="KW-0539">Nucleus</keyword>
<evidence type="ECO:0000259" key="3">
    <source>
        <dbReference type="PROSITE" id="PS50048"/>
    </source>
</evidence>
<dbReference type="EMBL" id="BQXU01000026">
    <property type="protein sequence ID" value="GKT48947.1"/>
    <property type="molecule type" value="Genomic_DNA"/>
</dbReference>
<feature type="compositionally biased region" description="Polar residues" evidence="2">
    <location>
        <begin position="196"/>
        <end position="205"/>
    </location>
</feature>
<organism evidence="4 5">
    <name type="scientific">Colletotrichum spaethianum</name>
    <dbReference type="NCBI Taxonomy" id="700344"/>
    <lineage>
        <taxon>Eukaryota</taxon>
        <taxon>Fungi</taxon>
        <taxon>Dikarya</taxon>
        <taxon>Ascomycota</taxon>
        <taxon>Pezizomycotina</taxon>
        <taxon>Sordariomycetes</taxon>
        <taxon>Hypocreomycetidae</taxon>
        <taxon>Glomerellales</taxon>
        <taxon>Glomerellaceae</taxon>
        <taxon>Colletotrichum</taxon>
        <taxon>Colletotrichum spaethianum species complex</taxon>
    </lineage>
</organism>
<sequence length="281" mass="31118">MSTNLRPLRPRGQASDDKSTLDANSSKGSKGRVACGQCRKLRQKCDTQRPFCGRCLLTKHDCVYEADLGETRMQGIRKANRQLKGEVDTLKSLFELLKSADQEVKADIMAQLAADESPEAIIQRLKDGEGASRKPKVGSCRETSETDRSRNSTQSINGFVKSEEDDEPPLPPGIVPWQIDKMHYLLHRVDSIDINAKSTDPQSRTLGADAQGFESAEEDQEQKSPELLHALILADQAAQRRSKSSSAESLPLAPWRPSATFPYHAPYEQTTIPQQSRPGNC</sequence>
<dbReference type="InterPro" id="IPR053187">
    <property type="entry name" value="Notoamide_regulator"/>
</dbReference>
<feature type="compositionally biased region" description="Low complexity" evidence="2">
    <location>
        <begin position="234"/>
        <end position="253"/>
    </location>
</feature>
<dbReference type="PROSITE" id="PS50048">
    <property type="entry name" value="ZN2_CY6_FUNGAL_2"/>
    <property type="match status" value="1"/>
</dbReference>
<evidence type="ECO:0000313" key="5">
    <source>
        <dbReference type="Proteomes" id="UP001055115"/>
    </source>
</evidence>
<dbReference type="AlphaFoldDB" id="A0AA37UQL2"/>
<protein>
    <recommendedName>
        <fullName evidence="3">Zn(2)-C6 fungal-type domain-containing protein</fullName>
    </recommendedName>
</protein>
<dbReference type="SMART" id="SM00066">
    <property type="entry name" value="GAL4"/>
    <property type="match status" value="1"/>
</dbReference>
<dbReference type="InterPro" id="IPR036864">
    <property type="entry name" value="Zn2-C6_fun-type_DNA-bd_sf"/>
</dbReference>
<feature type="region of interest" description="Disordered" evidence="2">
    <location>
        <begin position="196"/>
        <end position="281"/>
    </location>
</feature>
<feature type="region of interest" description="Disordered" evidence="2">
    <location>
        <begin position="1"/>
        <end position="32"/>
    </location>
</feature>
<evidence type="ECO:0000256" key="1">
    <source>
        <dbReference type="ARBA" id="ARBA00023242"/>
    </source>
</evidence>
<gene>
    <name evidence="4" type="ORF">ColSpa_09128</name>
</gene>
<feature type="compositionally biased region" description="Polar residues" evidence="2">
    <location>
        <begin position="268"/>
        <end position="281"/>
    </location>
</feature>
<dbReference type="PANTHER" id="PTHR47256:SF1">
    <property type="entry name" value="ZN(II)2CYS6 TRANSCRIPTION FACTOR (EUROFUNG)"/>
    <property type="match status" value="1"/>
</dbReference>
<dbReference type="PANTHER" id="PTHR47256">
    <property type="entry name" value="ZN(II)2CYS6 TRANSCRIPTION FACTOR (EUROFUNG)-RELATED"/>
    <property type="match status" value="1"/>
</dbReference>
<comment type="caution">
    <text evidence="4">The sequence shown here is derived from an EMBL/GenBank/DDBJ whole genome shotgun (WGS) entry which is preliminary data.</text>
</comment>
<dbReference type="CDD" id="cd00067">
    <property type="entry name" value="GAL4"/>
    <property type="match status" value="1"/>
</dbReference>
<dbReference type="PROSITE" id="PS00463">
    <property type="entry name" value="ZN2_CY6_FUNGAL_1"/>
    <property type="match status" value="1"/>
</dbReference>